<evidence type="ECO:0000256" key="2">
    <source>
        <dbReference type="ARBA" id="ARBA00005102"/>
    </source>
</evidence>
<feature type="compositionally biased region" description="Low complexity" evidence="6">
    <location>
        <begin position="7"/>
        <end position="19"/>
    </location>
</feature>
<dbReference type="InterPro" id="IPR019432">
    <property type="entry name" value="Acyltransferase_MbtK/IucB-like"/>
</dbReference>
<dbReference type="SMART" id="SM01006">
    <property type="entry name" value="AlcB"/>
    <property type="match status" value="1"/>
</dbReference>
<feature type="domain" description="N-acetyltransferase" evidence="7">
    <location>
        <begin position="25"/>
        <end position="189"/>
    </location>
</feature>
<keyword evidence="9" id="KW-1185">Reference proteome</keyword>
<dbReference type="PROSITE" id="PS51186">
    <property type="entry name" value="GNAT"/>
    <property type="match status" value="1"/>
</dbReference>
<dbReference type="Proteomes" id="UP000621266">
    <property type="component" value="Unassembled WGS sequence"/>
</dbReference>
<dbReference type="InterPro" id="IPR000182">
    <property type="entry name" value="GNAT_dom"/>
</dbReference>
<evidence type="ECO:0000259" key="7">
    <source>
        <dbReference type="PROSITE" id="PS51186"/>
    </source>
</evidence>
<comment type="caution">
    <text evidence="8">The sequence shown here is derived from an EMBL/GenBank/DDBJ whole genome shotgun (WGS) entry which is preliminary data.</text>
</comment>
<reference evidence="8 9" key="1">
    <citation type="submission" date="2019-10" db="EMBL/GenBank/DDBJ databases">
        <title>Streptomyces tenebrisbrunneis sp.nov., an endogenous actinomycete isolated from of Lycium ruthenicum.</title>
        <authorList>
            <person name="Ma L."/>
        </authorList>
    </citation>
    <scope>NUCLEOTIDE SEQUENCE [LARGE SCALE GENOMIC DNA]</scope>
    <source>
        <strain evidence="8 9">TRM 66187</strain>
    </source>
</reference>
<organism evidence="8 9">
    <name type="scientific">Streptomyces lycii</name>
    <dbReference type="NCBI Taxonomy" id="2654337"/>
    <lineage>
        <taxon>Bacteria</taxon>
        <taxon>Bacillati</taxon>
        <taxon>Actinomycetota</taxon>
        <taxon>Actinomycetes</taxon>
        <taxon>Kitasatosporales</taxon>
        <taxon>Streptomycetaceae</taxon>
        <taxon>Streptomyces</taxon>
    </lineage>
</organism>
<comment type="function">
    <text evidence="1">Acyltransferase required for the direct transfer of medium- to long-chain fatty acyl moieties from a carrier protein (MbtL) on to the epsilon-amino group of lysine residue in the mycobactin core.</text>
</comment>
<evidence type="ECO:0000256" key="4">
    <source>
        <dbReference type="ARBA" id="ARBA00023251"/>
    </source>
</evidence>
<evidence type="ECO:0000256" key="3">
    <source>
        <dbReference type="ARBA" id="ARBA00020586"/>
    </source>
</evidence>
<dbReference type="RefSeq" id="WP_156206812.1">
    <property type="nucleotide sequence ID" value="NZ_WHPN01000324.1"/>
</dbReference>
<feature type="region of interest" description="Disordered" evidence="6">
    <location>
        <begin position="1"/>
        <end position="20"/>
    </location>
</feature>
<dbReference type="Gene3D" id="3.40.630.30">
    <property type="match status" value="1"/>
</dbReference>
<name>A0ABQ7FFD2_9ACTN</name>
<evidence type="ECO:0000256" key="5">
    <source>
        <dbReference type="ARBA" id="ARBA00031122"/>
    </source>
</evidence>
<accession>A0ABQ7FFD2</accession>
<proteinExistence type="predicted"/>
<dbReference type="PANTHER" id="PTHR31438:SF1">
    <property type="entry name" value="LYSINE N-ACYLTRANSFERASE C17G9.06C-RELATED"/>
    <property type="match status" value="1"/>
</dbReference>
<gene>
    <name evidence="8" type="ORF">GCU69_20535</name>
</gene>
<evidence type="ECO:0000256" key="6">
    <source>
        <dbReference type="SAM" id="MobiDB-lite"/>
    </source>
</evidence>
<dbReference type="EMBL" id="WHPN01000324">
    <property type="protein sequence ID" value="KAF4407282.1"/>
    <property type="molecule type" value="Genomic_DNA"/>
</dbReference>
<evidence type="ECO:0000256" key="1">
    <source>
        <dbReference type="ARBA" id="ARBA00003818"/>
    </source>
</evidence>
<sequence>MTTTRNTTTPGHAAATGTHLPAGLFTLRPVDPGTDTPLVHTWMNDPEVARFWEMPHPADRIGRYLRDQHTSSHSAPYLGCLDGTPMSYWELYRADLDPLARHYTARPHDAGVHLLLGPARHRGRGLGAQLLRAVSDWQLAADPRAERVVAEPDVRNTRSVRAFRRAGFGIEQEIELPDKRAVLMVRERS</sequence>
<dbReference type="Pfam" id="PF13523">
    <property type="entry name" value="Acetyltransf_8"/>
    <property type="match status" value="1"/>
</dbReference>
<evidence type="ECO:0000313" key="9">
    <source>
        <dbReference type="Proteomes" id="UP000621266"/>
    </source>
</evidence>
<dbReference type="PANTHER" id="PTHR31438">
    <property type="entry name" value="LYSINE N-ACYLTRANSFERASE C17G9.06C-RELATED"/>
    <property type="match status" value="1"/>
</dbReference>
<evidence type="ECO:0000313" key="8">
    <source>
        <dbReference type="EMBL" id="KAF4407282.1"/>
    </source>
</evidence>
<protein>
    <recommendedName>
        <fullName evidence="3">Lysine N-acyltransferase MbtK</fullName>
    </recommendedName>
    <alternativeName>
        <fullName evidence="5">Mycobactin synthase protein K</fullName>
    </alternativeName>
</protein>
<dbReference type="SUPFAM" id="SSF55729">
    <property type="entry name" value="Acyl-CoA N-acyltransferases (Nat)"/>
    <property type="match status" value="1"/>
</dbReference>
<keyword evidence="4" id="KW-0046">Antibiotic resistance</keyword>
<comment type="pathway">
    <text evidence="2">Siderophore biosynthesis; mycobactin biosynthesis.</text>
</comment>
<dbReference type="InterPro" id="IPR016181">
    <property type="entry name" value="Acyl_CoA_acyltransferase"/>
</dbReference>